<protein>
    <recommendedName>
        <fullName evidence="4">Bacterial surface antigen (D15) domain-containing protein</fullName>
    </recommendedName>
</protein>
<gene>
    <name evidence="2" type="ORF">WI372_02265</name>
</gene>
<keyword evidence="3" id="KW-1185">Reference proteome</keyword>
<reference evidence="2 3" key="1">
    <citation type="submission" date="2024-02" db="EMBL/GenBank/DDBJ databases">
        <title>A novel Gemmatimonadota bacterium.</title>
        <authorList>
            <person name="Du Z.-J."/>
            <person name="Ye Y.-Q."/>
        </authorList>
    </citation>
    <scope>NUCLEOTIDE SEQUENCE [LARGE SCALE GENOMIC DNA]</scope>
    <source>
        <strain evidence="2 3">DH-20</strain>
    </source>
</reference>
<evidence type="ECO:0000256" key="1">
    <source>
        <dbReference type="SAM" id="SignalP"/>
    </source>
</evidence>
<feature type="signal peptide" evidence="1">
    <location>
        <begin position="1"/>
        <end position="16"/>
    </location>
</feature>
<proteinExistence type="predicted"/>
<evidence type="ECO:0000313" key="2">
    <source>
        <dbReference type="EMBL" id="MEK9499805.1"/>
    </source>
</evidence>
<dbReference type="RefSeq" id="WP_405278129.1">
    <property type="nucleotide sequence ID" value="NZ_JBBHLI010000001.1"/>
</dbReference>
<evidence type="ECO:0000313" key="3">
    <source>
        <dbReference type="Proteomes" id="UP001484239"/>
    </source>
</evidence>
<dbReference type="EMBL" id="JBBHLI010000001">
    <property type="protein sequence ID" value="MEK9499805.1"/>
    <property type="molecule type" value="Genomic_DNA"/>
</dbReference>
<dbReference type="Proteomes" id="UP001484239">
    <property type="component" value="Unassembled WGS sequence"/>
</dbReference>
<keyword evidence="1" id="KW-0732">Signal</keyword>
<accession>A0ABU9E853</accession>
<comment type="caution">
    <text evidence="2">The sequence shown here is derived from an EMBL/GenBank/DDBJ whole genome shotgun (WGS) entry which is preliminary data.</text>
</comment>
<dbReference type="Gene3D" id="2.40.160.50">
    <property type="entry name" value="membrane protein fhac: a member of the omp85/tpsb transporter family"/>
    <property type="match status" value="1"/>
</dbReference>
<feature type="chain" id="PRO_5047457072" description="Bacterial surface antigen (D15) domain-containing protein" evidence="1">
    <location>
        <begin position="17"/>
        <end position="564"/>
    </location>
</feature>
<organism evidence="2 3">
    <name type="scientific">Gaopeijia maritima</name>
    <dbReference type="NCBI Taxonomy" id="3119007"/>
    <lineage>
        <taxon>Bacteria</taxon>
        <taxon>Pseudomonadati</taxon>
        <taxon>Gemmatimonadota</taxon>
        <taxon>Longimicrobiia</taxon>
        <taxon>Gaopeijiales</taxon>
        <taxon>Gaopeijiaceae</taxon>
        <taxon>Gaopeijia</taxon>
    </lineage>
</organism>
<name>A0ABU9E853_9BACT</name>
<sequence>MTLRSLLSVIAITAVAAPVAAVQEPTDVGLPPDLVEGVVAFLNDSTTTRLNGYTRIAPGQSVVGAVGVVGGDVEVAGTIDGDLLLVNGDLTVAPGGRITGDVLIVGGRVIAAADDAVGGEIQVHADRLRLVARRGGVEVTPTATANRQGLYIGGARITVRSGTNYNRVEGLPVLFGPVFRTSGPNPLRVDALAIWRTEHDQTRDDLGFQVAVDQTFGPATARMGVGLGAFSRVAPIESWGLTDLEASLSSFFFHEDYRDYFEERGWHAWARAQIPGTAAEFQLEYRNRDLTAVPTGSPWTLRRNDRPWRAQPLVPEGDLQTLTARLIWDERNDADDPTDGWYFSGRVTRGLAGSLLLPVPVDEFLEPSGDPTPVDAGFTTGFVEFRRYARLSPDHDLSLRLIAAGSLDGDLQPAFYQHTLGGEGSLPGYRLFELDCGARSSLLPYVHRGTGEPEPAYGRYGCSRIAHFQLQYRGRLPIDALRGDAGPNLSEGSGWFDGVDLDPRWLLFFDAGRAWSQDGDFADEPSVADIGAGITIGGVGAYWAYPLSGDHRRVNFFLRLQRRF</sequence>
<evidence type="ECO:0008006" key="4">
    <source>
        <dbReference type="Google" id="ProtNLM"/>
    </source>
</evidence>